<dbReference type="RefSeq" id="WP_072836767.1">
    <property type="nucleotide sequence ID" value="NZ_FQUU01000020.1"/>
</dbReference>
<dbReference type="STRING" id="1121884.SAMN02745131_03642"/>
<dbReference type="Proteomes" id="UP000184048">
    <property type="component" value="Unassembled WGS sequence"/>
</dbReference>
<dbReference type="SUPFAM" id="SSF49464">
    <property type="entry name" value="Carboxypeptidase regulatory domain-like"/>
    <property type="match status" value="1"/>
</dbReference>
<dbReference type="Pfam" id="PF13620">
    <property type="entry name" value="CarboxypepD_reg"/>
    <property type="match status" value="1"/>
</dbReference>
<dbReference type="Gene3D" id="2.60.40.1120">
    <property type="entry name" value="Carboxypeptidase-like, regulatory domain"/>
    <property type="match status" value="1"/>
</dbReference>
<accession>A0A1M5EVR2</accession>
<evidence type="ECO:0000256" key="1">
    <source>
        <dbReference type="SAM" id="SignalP"/>
    </source>
</evidence>
<evidence type="ECO:0000313" key="2">
    <source>
        <dbReference type="EMBL" id="SHF83297.1"/>
    </source>
</evidence>
<dbReference type="InterPro" id="IPR008969">
    <property type="entry name" value="CarboxyPept-like_regulatory"/>
</dbReference>
<keyword evidence="3" id="KW-1185">Reference proteome</keyword>
<feature type="signal peptide" evidence="1">
    <location>
        <begin position="1"/>
        <end position="21"/>
    </location>
</feature>
<reference evidence="2 3" key="1">
    <citation type="submission" date="2016-11" db="EMBL/GenBank/DDBJ databases">
        <authorList>
            <person name="Jaros S."/>
            <person name="Januszkiewicz K."/>
            <person name="Wedrychowicz H."/>
        </authorList>
    </citation>
    <scope>NUCLEOTIDE SEQUENCE [LARGE SCALE GENOMIC DNA]</scope>
    <source>
        <strain evidence="2 3">DSM 18119</strain>
    </source>
</reference>
<keyword evidence="2" id="KW-0378">Hydrolase</keyword>
<evidence type="ECO:0000313" key="3">
    <source>
        <dbReference type="Proteomes" id="UP000184048"/>
    </source>
</evidence>
<organism evidence="2 3">
    <name type="scientific">Flavisolibacter ginsengisoli DSM 18119</name>
    <dbReference type="NCBI Taxonomy" id="1121884"/>
    <lineage>
        <taxon>Bacteria</taxon>
        <taxon>Pseudomonadati</taxon>
        <taxon>Bacteroidota</taxon>
        <taxon>Chitinophagia</taxon>
        <taxon>Chitinophagales</taxon>
        <taxon>Chitinophagaceae</taxon>
        <taxon>Flavisolibacter</taxon>
    </lineage>
</organism>
<keyword evidence="2" id="KW-0645">Protease</keyword>
<protein>
    <submittedName>
        <fullName evidence="2">Carboxypeptidase regulatory-like domain-containing protein</fullName>
    </submittedName>
</protein>
<feature type="chain" id="PRO_5012793316" evidence="1">
    <location>
        <begin position="22"/>
        <end position="134"/>
    </location>
</feature>
<keyword evidence="2" id="KW-0121">Carboxypeptidase</keyword>
<dbReference type="GO" id="GO:0004180">
    <property type="term" value="F:carboxypeptidase activity"/>
    <property type="evidence" value="ECO:0007669"/>
    <property type="project" value="UniProtKB-KW"/>
</dbReference>
<dbReference type="AlphaFoldDB" id="A0A1M5EVR2"/>
<sequence>MKLKPLLITSVFCLTAMLSRANTTPGTEVENTKKNDIAGGVIHADTHKPLCNVNVVAYSSSKKEKVALTDGNGNYYFTDLKPGTYKLVFEKDGFKKVTKEKVTIRPEEGCQLNVEMSENDVFHILPGLLFSDFE</sequence>
<dbReference type="EMBL" id="FQUU01000020">
    <property type="protein sequence ID" value="SHF83297.1"/>
    <property type="molecule type" value="Genomic_DNA"/>
</dbReference>
<gene>
    <name evidence="2" type="ORF">SAMN02745131_03642</name>
</gene>
<proteinExistence type="predicted"/>
<keyword evidence="1" id="KW-0732">Signal</keyword>
<dbReference type="OrthoDB" id="676474at2"/>
<name>A0A1M5EVR2_9BACT</name>